<protein>
    <submittedName>
        <fullName evidence="2">GIY-YIG nuclease family protein</fullName>
    </submittedName>
</protein>
<proteinExistence type="predicted"/>
<evidence type="ECO:0000259" key="1">
    <source>
        <dbReference type="SMART" id="SM00974"/>
    </source>
</evidence>
<evidence type="ECO:0000313" key="2">
    <source>
        <dbReference type="EMBL" id="MFC0349098.1"/>
    </source>
</evidence>
<evidence type="ECO:0000313" key="3">
    <source>
        <dbReference type="Proteomes" id="UP001589844"/>
    </source>
</evidence>
<dbReference type="Proteomes" id="UP001589844">
    <property type="component" value="Unassembled WGS sequence"/>
</dbReference>
<gene>
    <name evidence="2" type="ORF">ACFFJH_04730</name>
</gene>
<dbReference type="RefSeq" id="WP_390210450.1">
    <property type="nucleotide sequence ID" value="NZ_JBHLXJ010000004.1"/>
</dbReference>
<organism evidence="2 3">
    <name type="scientific">Undibacterium danionis</name>
    <dbReference type="NCBI Taxonomy" id="1812100"/>
    <lineage>
        <taxon>Bacteria</taxon>
        <taxon>Pseudomonadati</taxon>
        <taxon>Pseudomonadota</taxon>
        <taxon>Betaproteobacteria</taxon>
        <taxon>Burkholderiales</taxon>
        <taxon>Oxalobacteraceae</taxon>
        <taxon>Undibacterium</taxon>
    </lineage>
</organism>
<dbReference type="Pfam" id="PF13455">
    <property type="entry name" value="MUG113"/>
    <property type="match status" value="1"/>
</dbReference>
<dbReference type="EMBL" id="JBHLXJ010000004">
    <property type="protein sequence ID" value="MFC0349098.1"/>
    <property type="molecule type" value="Genomic_DNA"/>
</dbReference>
<dbReference type="InterPro" id="IPR018306">
    <property type="entry name" value="Phage_T5_Orf172_DNA-bd"/>
</dbReference>
<sequence length="207" mass="23684">MSEIVYVMTNQAMPGIIKIGRTNDIELRIRSLDSTSLPLPFECHYAARVESAIEIERILHTLFAEQRIRPNREFFRLSPEKVVTALRLTAHQDVTPRIGVFEDAEEQRAVTETRVRRDRINLRAINVPVGAELVFSRDIDIKCTVINETQVEYQGTVTSLSRSALNILHAQGYSVSSVSGSVFWMYEGETLDERRQRIESEQFEITA</sequence>
<name>A0ABV6IB98_9BURK</name>
<dbReference type="SMART" id="SM00974">
    <property type="entry name" value="T5orf172"/>
    <property type="match status" value="1"/>
</dbReference>
<keyword evidence="3" id="KW-1185">Reference proteome</keyword>
<comment type="caution">
    <text evidence="2">The sequence shown here is derived from an EMBL/GenBank/DDBJ whole genome shotgun (WGS) entry which is preliminary data.</text>
</comment>
<feature type="domain" description="Bacteriophage T5 Orf172 DNA-binding" evidence="1">
    <location>
        <begin position="11"/>
        <end position="89"/>
    </location>
</feature>
<reference evidence="2 3" key="1">
    <citation type="submission" date="2024-09" db="EMBL/GenBank/DDBJ databases">
        <authorList>
            <person name="Sun Q."/>
            <person name="Mori K."/>
        </authorList>
    </citation>
    <scope>NUCLEOTIDE SEQUENCE [LARGE SCALE GENOMIC DNA]</scope>
    <source>
        <strain evidence="2 3">CCM 8677</strain>
    </source>
</reference>
<accession>A0ABV6IB98</accession>